<reference evidence="1 2" key="1">
    <citation type="submission" date="2019-06" db="EMBL/GenBank/DDBJ databases">
        <title>Sequencing the genomes of 1000 actinobacteria strains.</title>
        <authorList>
            <person name="Klenk H.-P."/>
        </authorList>
    </citation>
    <scope>NUCLEOTIDE SEQUENCE [LARGE SCALE GENOMIC DNA]</scope>
    <source>
        <strain evidence="1 2">DSM 45671</strain>
    </source>
</reference>
<dbReference type="EMBL" id="VIWU01000001">
    <property type="protein sequence ID" value="TWF77768.1"/>
    <property type="molecule type" value="Genomic_DNA"/>
</dbReference>
<proteinExistence type="predicted"/>
<dbReference type="AlphaFoldDB" id="A0A561SSB8"/>
<dbReference type="Proteomes" id="UP000321261">
    <property type="component" value="Unassembled WGS sequence"/>
</dbReference>
<comment type="caution">
    <text evidence="1">The sequence shown here is derived from an EMBL/GenBank/DDBJ whole genome shotgun (WGS) entry which is preliminary data.</text>
</comment>
<evidence type="ECO:0000313" key="1">
    <source>
        <dbReference type="EMBL" id="TWF77768.1"/>
    </source>
</evidence>
<keyword evidence="2" id="KW-1185">Reference proteome</keyword>
<organism evidence="1 2">
    <name type="scientific">Pseudonocardia hierapolitana</name>
    <dbReference type="NCBI Taxonomy" id="1128676"/>
    <lineage>
        <taxon>Bacteria</taxon>
        <taxon>Bacillati</taxon>
        <taxon>Actinomycetota</taxon>
        <taxon>Actinomycetes</taxon>
        <taxon>Pseudonocardiales</taxon>
        <taxon>Pseudonocardiaceae</taxon>
        <taxon>Pseudonocardia</taxon>
    </lineage>
</organism>
<sequence length="84" mass="8919">MLAVDAAIAVAFVAALISVVVGALSASATAWSAHNTAKTAREGPIEQRRADAYLRVLTIVEREGHWTEAWIANGCKRSQGTRNA</sequence>
<name>A0A561SSB8_9PSEU</name>
<accession>A0A561SSB8</accession>
<protein>
    <submittedName>
        <fullName evidence="1">Uncharacterized protein</fullName>
    </submittedName>
</protein>
<evidence type="ECO:0000313" key="2">
    <source>
        <dbReference type="Proteomes" id="UP000321261"/>
    </source>
</evidence>
<gene>
    <name evidence="1" type="ORF">FHX44_113683</name>
</gene>